<dbReference type="GO" id="GO:0003830">
    <property type="term" value="F:beta-1,4-mannosylglycoprotein 4-beta-N-acetylglucosaminyltransferase activity"/>
    <property type="evidence" value="ECO:0007669"/>
    <property type="project" value="InterPro"/>
</dbReference>
<dbReference type="GO" id="GO:0006044">
    <property type="term" value="P:N-acetylglucosamine metabolic process"/>
    <property type="evidence" value="ECO:0007669"/>
    <property type="project" value="TreeGrafter"/>
</dbReference>
<dbReference type="GO" id="GO:0016020">
    <property type="term" value="C:membrane"/>
    <property type="evidence" value="ECO:0007669"/>
    <property type="project" value="InterPro"/>
</dbReference>
<dbReference type="Pfam" id="PF04724">
    <property type="entry name" value="Glyco_transf_17"/>
    <property type="match status" value="1"/>
</dbReference>
<dbReference type="InterPro" id="IPR006813">
    <property type="entry name" value="Glyco_trans_17"/>
</dbReference>
<evidence type="ECO:0000313" key="2">
    <source>
        <dbReference type="Proteomes" id="UP000182060"/>
    </source>
</evidence>
<protein>
    <submittedName>
        <fullName evidence="1">Uncharacterized protein</fullName>
    </submittedName>
</protein>
<evidence type="ECO:0000313" key="1">
    <source>
        <dbReference type="EMBL" id="APC01948.1"/>
    </source>
</evidence>
<organism evidence="1 2">
    <name type="scientific">Polynucleobacter asymbioticus</name>
    <dbReference type="NCBI Taxonomy" id="576611"/>
    <lineage>
        <taxon>Bacteria</taxon>
        <taxon>Pseudomonadati</taxon>
        <taxon>Pseudomonadota</taxon>
        <taxon>Betaproteobacteria</taxon>
        <taxon>Burkholderiales</taxon>
        <taxon>Burkholderiaceae</taxon>
        <taxon>Polynucleobacter</taxon>
    </lineage>
</organism>
<dbReference type="Proteomes" id="UP000182060">
    <property type="component" value="Chromosome"/>
</dbReference>
<name>A0AAC9NIX3_9BURK</name>
<dbReference type="RefSeq" id="WP_071539715.1">
    <property type="nucleotide sequence ID" value="NZ_CP015016.1"/>
</dbReference>
<dbReference type="PANTHER" id="PTHR12224">
    <property type="entry name" value="BETA-1,4-MANNOSYL-GLYCOPROTEIN BETA-1,4-N-ACETYLGLUCOSAMINYL-TRANSFERASE"/>
    <property type="match status" value="1"/>
</dbReference>
<reference evidence="1" key="1">
    <citation type="journal article" date="2017" name="Appl. Environ. Microbiol.">
        <title>Microdiversification of a pelagic Polynucleobacter species is mainly driven by acquisition of genomic islands from a partially interspecific gene pool.</title>
        <authorList>
            <person name="Hoetzinger M."/>
            <person name="Hahn M.W."/>
            <person name="Jezberova J."/>
            <person name="Schmidt J."/>
            <person name="Koll U."/>
        </authorList>
    </citation>
    <scope>NUCLEOTIDE SEQUENCE</scope>
    <source>
        <strain evidence="1">MWH-RechtKol4</strain>
    </source>
</reference>
<gene>
    <name evidence="1" type="ORF">AOC25_10140</name>
</gene>
<accession>A0AAC9NIX3</accession>
<sequence length="277" mass="32190">MKIIDAFIFFNEIDTLKIRLGLLYEKVDQFVICESNITHSGQTKKYNFLDRQSEFLPWLDKITFLQYEPDVSHLDFTKKDEAYNPSSASWQIETGQRNYLGSYIRNLNSEDMVMVCDVDEIWNPTFADFIRSGQYELDAARMEMLFHHYYLNCVGISQSNSKWIHAFCAKASYLKTKQNISQIRVGEQLPIVAGIGWHFSYLGGAQKISEKIHAFAHQETNTAEINNLKHLENCINLGIDHLGRPDHEWAFHPLGYYPPDIKAEMEKFPHLIKKSLV</sequence>
<dbReference type="AlphaFoldDB" id="A0AAC9NIX3"/>
<proteinExistence type="predicted"/>
<dbReference type="PANTHER" id="PTHR12224:SF0">
    <property type="entry name" value="BETA-1,4-MANNOSYL-GLYCOPROTEIN 4-BETA-N-ACETYLGLUCOSAMINYLTRANSFERASE"/>
    <property type="match status" value="1"/>
</dbReference>
<dbReference type="EMBL" id="CP015017">
    <property type="protein sequence ID" value="APC01948.1"/>
    <property type="molecule type" value="Genomic_DNA"/>
</dbReference>